<feature type="signal peptide" evidence="1">
    <location>
        <begin position="1"/>
        <end position="21"/>
    </location>
</feature>
<accession>A0A7X9IJS4</accession>
<evidence type="ECO:0000256" key="1">
    <source>
        <dbReference type="SAM" id="SignalP"/>
    </source>
</evidence>
<reference evidence="2 3" key="1">
    <citation type="journal article" date="2020" name="Biotechnol. Biofuels">
        <title>New insights from the biogas microbiome by comprehensive genome-resolved metagenomics of nearly 1600 species originating from multiple anaerobic digesters.</title>
        <authorList>
            <person name="Campanaro S."/>
            <person name="Treu L."/>
            <person name="Rodriguez-R L.M."/>
            <person name="Kovalovszki A."/>
            <person name="Ziels R.M."/>
            <person name="Maus I."/>
            <person name="Zhu X."/>
            <person name="Kougias P.G."/>
            <person name="Basile A."/>
            <person name="Luo G."/>
            <person name="Schluter A."/>
            <person name="Konstantinidis K.T."/>
            <person name="Angelidaki I."/>
        </authorList>
    </citation>
    <scope>NUCLEOTIDE SEQUENCE [LARGE SCALE GENOMIC DNA]</scope>
    <source>
        <strain evidence="2">AS27yjCOA_65</strain>
    </source>
</reference>
<keyword evidence="1" id="KW-0732">Signal</keyword>
<dbReference type="Proteomes" id="UP000524246">
    <property type="component" value="Unassembled WGS sequence"/>
</dbReference>
<dbReference type="AlphaFoldDB" id="A0A7X9IJS4"/>
<evidence type="ECO:0000313" key="2">
    <source>
        <dbReference type="EMBL" id="NMC63388.1"/>
    </source>
</evidence>
<evidence type="ECO:0008006" key="4">
    <source>
        <dbReference type="Google" id="ProtNLM"/>
    </source>
</evidence>
<name>A0A7X9IJS4_9DELT</name>
<comment type="caution">
    <text evidence="2">The sequence shown here is derived from an EMBL/GenBank/DDBJ whole genome shotgun (WGS) entry which is preliminary data.</text>
</comment>
<feature type="chain" id="PRO_5031046406" description="Cyanovirin-N domain-containing protein" evidence="1">
    <location>
        <begin position="22"/>
        <end position="174"/>
    </location>
</feature>
<sequence>MRIYRLLPFLLILFISQTSDAFALKFPPARCKEFKGSIFKPCICPKHVPKTIKYRPSLAVCGGNAAAILSGAYGNSFSVVLRDSQNNDRVPAVGFNGCTKEEADLGLARCSAFKCQKTIRSGGKYICCFGDSGTSRTLSSATRMTIKLRDDPTSGNDPLIRVCLPGFDPDKKLN</sequence>
<proteinExistence type="predicted"/>
<protein>
    <recommendedName>
        <fullName evidence="4">Cyanovirin-N domain-containing protein</fullName>
    </recommendedName>
</protein>
<evidence type="ECO:0000313" key="3">
    <source>
        <dbReference type="Proteomes" id="UP000524246"/>
    </source>
</evidence>
<gene>
    <name evidence="2" type="ORF">GYA55_09515</name>
</gene>
<organism evidence="2 3">
    <name type="scientific">SAR324 cluster bacterium</name>
    <dbReference type="NCBI Taxonomy" id="2024889"/>
    <lineage>
        <taxon>Bacteria</taxon>
        <taxon>Deltaproteobacteria</taxon>
        <taxon>SAR324 cluster</taxon>
    </lineage>
</organism>
<dbReference type="EMBL" id="JAAZON010000428">
    <property type="protein sequence ID" value="NMC63388.1"/>
    <property type="molecule type" value="Genomic_DNA"/>
</dbReference>